<dbReference type="PROSITE" id="PS50109">
    <property type="entry name" value="HIS_KIN"/>
    <property type="match status" value="2"/>
</dbReference>
<feature type="transmembrane region" description="Helical" evidence="10">
    <location>
        <begin position="28"/>
        <end position="49"/>
    </location>
</feature>
<protein>
    <recommendedName>
        <fullName evidence="2">histidine kinase</fullName>
        <ecNumber evidence="2">2.7.13.3</ecNumber>
    </recommendedName>
</protein>
<keyword evidence="14" id="KW-1185">Reference proteome</keyword>
<evidence type="ECO:0000256" key="7">
    <source>
        <dbReference type="ARBA" id="ARBA00022840"/>
    </source>
</evidence>
<evidence type="ECO:0000256" key="3">
    <source>
        <dbReference type="ARBA" id="ARBA00022553"/>
    </source>
</evidence>
<evidence type="ECO:0000259" key="12">
    <source>
        <dbReference type="PROSITE" id="PS50110"/>
    </source>
</evidence>
<dbReference type="EC" id="2.7.13.3" evidence="2"/>
<evidence type="ECO:0000313" key="14">
    <source>
        <dbReference type="Proteomes" id="UP000256977"/>
    </source>
</evidence>
<feature type="transmembrane region" description="Helical" evidence="10">
    <location>
        <begin position="415"/>
        <end position="433"/>
    </location>
</feature>
<dbReference type="PANTHER" id="PTHR43047:SF72">
    <property type="entry name" value="OSMOSENSING HISTIDINE PROTEIN KINASE SLN1"/>
    <property type="match status" value="1"/>
</dbReference>
<feature type="transmembrane region" description="Helical" evidence="10">
    <location>
        <begin position="265"/>
        <end position="291"/>
    </location>
</feature>
<accession>A0A3D9IME9</accession>
<evidence type="ECO:0000256" key="9">
    <source>
        <dbReference type="PROSITE-ProRule" id="PRU00169"/>
    </source>
</evidence>
<reference evidence="13 14" key="1">
    <citation type="submission" date="2018-07" db="EMBL/GenBank/DDBJ databases">
        <title>Genomic Encyclopedia of Type Strains, Phase III (KMG-III): the genomes of soil and plant-associated and newly described type strains.</title>
        <authorList>
            <person name="Whitman W."/>
        </authorList>
    </citation>
    <scope>NUCLEOTIDE SEQUENCE [LARGE SCALE GENOMIC DNA]</scope>
    <source>
        <strain evidence="13 14">CECT 7287</strain>
    </source>
</reference>
<dbReference type="GO" id="GO:0000155">
    <property type="term" value="F:phosphorelay sensor kinase activity"/>
    <property type="evidence" value="ECO:0007669"/>
    <property type="project" value="InterPro"/>
</dbReference>
<keyword evidence="10" id="KW-0812">Transmembrane</keyword>
<dbReference type="Pfam" id="PF06580">
    <property type="entry name" value="His_kinase"/>
    <property type="match status" value="1"/>
</dbReference>
<dbReference type="GO" id="GO:0009927">
    <property type="term" value="F:histidine phosphotransfer kinase activity"/>
    <property type="evidence" value="ECO:0007669"/>
    <property type="project" value="TreeGrafter"/>
</dbReference>
<dbReference type="Pfam" id="PF02518">
    <property type="entry name" value="HATPase_c"/>
    <property type="match status" value="2"/>
</dbReference>
<evidence type="ECO:0000256" key="4">
    <source>
        <dbReference type="ARBA" id="ARBA00022679"/>
    </source>
</evidence>
<keyword evidence="7" id="KW-0067">ATP-binding</keyword>
<evidence type="ECO:0000313" key="13">
    <source>
        <dbReference type="EMBL" id="RED62953.1"/>
    </source>
</evidence>
<gene>
    <name evidence="13" type="ORF">DFP98_12755</name>
</gene>
<dbReference type="InterPro" id="IPR004358">
    <property type="entry name" value="Sig_transdc_His_kin-like_C"/>
</dbReference>
<feature type="transmembrane region" description="Helical" evidence="10">
    <location>
        <begin position="333"/>
        <end position="357"/>
    </location>
</feature>
<dbReference type="InterPro" id="IPR001789">
    <property type="entry name" value="Sig_transdc_resp-reg_receiver"/>
</dbReference>
<dbReference type="Pfam" id="PF00072">
    <property type="entry name" value="Response_reg"/>
    <property type="match status" value="1"/>
</dbReference>
<dbReference type="PROSITE" id="PS50110">
    <property type="entry name" value="RESPONSE_REGULATORY"/>
    <property type="match status" value="1"/>
</dbReference>
<feature type="modified residue" description="4-aspartylphosphate" evidence="9">
    <location>
        <position position="777"/>
    </location>
</feature>
<dbReference type="SMART" id="SM00388">
    <property type="entry name" value="HisKA"/>
    <property type="match status" value="1"/>
</dbReference>
<proteinExistence type="predicted"/>
<keyword evidence="10" id="KW-1133">Transmembrane helix</keyword>
<dbReference type="Gene3D" id="3.30.565.10">
    <property type="entry name" value="Histidine kinase-like ATPase, C-terminal domain"/>
    <property type="match status" value="2"/>
</dbReference>
<dbReference type="InterPro" id="IPR011006">
    <property type="entry name" value="CheY-like_superfamily"/>
</dbReference>
<dbReference type="GO" id="GO:0005886">
    <property type="term" value="C:plasma membrane"/>
    <property type="evidence" value="ECO:0007669"/>
    <property type="project" value="TreeGrafter"/>
</dbReference>
<evidence type="ECO:0000259" key="11">
    <source>
        <dbReference type="PROSITE" id="PS50109"/>
    </source>
</evidence>
<dbReference type="InterPro" id="IPR010559">
    <property type="entry name" value="Sig_transdc_His_kin_internal"/>
</dbReference>
<evidence type="ECO:0000256" key="6">
    <source>
        <dbReference type="ARBA" id="ARBA00022777"/>
    </source>
</evidence>
<dbReference type="InterPro" id="IPR011623">
    <property type="entry name" value="7TMR_DISM_rcpt_extracell_dom1"/>
</dbReference>
<dbReference type="Gene3D" id="1.10.287.130">
    <property type="match status" value="1"/>
</dbReference>
<evidence type="ECO:0000256" key="2">
    <source>
        <dbReference type="ARBA" id="ARBA00012438"/>
    </source>
</evidence>
<keyword evidence="5" id="KW-0547">Nucleotide-binding</keyword>
<dbReference type="SUPFAM" id="SSF47384">
    <property type="entry name" value="Homodimeric domain of signal transducing histidine kinase"/>
    <property type="match status" value="1"/>
</dbReference>
<dbReference type="Pfam" id="PF00512">
    <property type="entry name" value="HisKA"/>
    <property type="match status" value="1"/>
</dbReference>
<sequence>MQSCVNKEKRERTSNEYDTMKRIHDSKLLKSAVIASLFLGFLLGLRWFWSEIFSTPEHPGVVQGTLDLRGWDFDANPSIPLDGEWTFYPLAFVDRDNEALQPASTSRFIPVPERWMKLGMNGFDGAYGYGTYKLRILIDPDPDLDLGFWIQEIAASSRVQINDDKAHEFGKVGASSDTYVPSARAYLLSYETKGIGEIDLFIQASNFDHFSRSGITRSIRIGTRDAIDREWWYSIGFQLVTFAILLLHGLYSCILFVFSRRQKEFLIFTLLLFAAGISVVTSNEIILLNWLPVNYTWMIKIRLLSYMWLSVLILMLGRIFAGRAGRSAAYRIFFGSFLAYTLFVLLADVKLVSYSYWLRIMTFYYIVPLAAFSWIIVKMILERKNDVVYLFLAIVSVLSSVIWGIVNSSNDNTSVYYPIDIIVAIIAFSAYWFKRYFRNAEENTRLNVQLKEADKLKDQFLANTSHELRTPLHGMMNMAGSILEREKLVLGERSVAEMELLVTVGRRMSHLLDDLLDVVRLQEKRIVLQKEPLSVASIASGVAAMLRFMTDGRPVRLVTDIADSLPHVLADEKRLVQILLNLLHNALKFTDVGTVTISAAPENGRVVIRVSDTGSGMDEETRRRVFLPYEQGTPGMNEDGGIGLGLSISKQLVELHGGELSVDSEPGVGSVFKFALPAVDQPLPSAARSDEANVGSREAAAALLLETPATSPASNASTTAEINAGNANILAVDDDPVNLKVLAGILSSEPYNVFTATSAREALERLALGTWDLVVADVMMPQMSGYELTVRIRERFSMSELPVLLLTARSKPEDIQAGFVAGANDYLTKPVEATELKYRIRALTALKQSVSEQLRLEAAYLQAQIHPHFLFNALNSIMALSDEDTDRMRKLGNAFTSYLRISFDFLNSGKLVELSHELELVNSYLYVEKERFEDKLNIVWEVEADVSPMLPPLTIQPLVENAVRHGVRSRAQGGTVRIRIARQDDCALIEVSDDGIGMDEGKIARLLDWANRGKGIGVANTNRRLTQLYGQGLLIHSIPGEGTTVSFLIPHPS</sequence>
<evidence type="ECO:0000256" key="1">
    <source>
        <dbReference type="ARBA" id="ARBA00000085"/>
    </source>
</evidence>
<keyword evidence="8" id="KW-0902">Two-component regulatory system</keyword>
<dbReference type="EMBL" id="QRDZ01000027">
    <property type="protein sequence ID" value="RED62953.1"/>
    <property type="molecule type" value="Genomic_DNA"/>
</dbReference>
<feature type="domain" description="Response regulatory" evidence="12">
    <location>
        <begin position="728"/>
        <end position="844"/>
    </location>
</feature>
<dbReference type="GO" id="GO:0005524">
    <property type="term" value="F:ATP binding"/>
    <property type="evidence" value="ECO:0007669"/>
    <property type="project" value="UniProtKB-KW"/>
</dbReference>
<keyword evidence="6 13" id="KW-0418">Kinase</keyword>
<feature type="transmembrane region" description="Helical" evidence="10">
    <location>
        <begin position="388"/>
        <end position="409"/>
    </location>
</feature>
<dbReference type="InterPro" id="IPR003661">
    <property type="entry name" value="HisK_dim/P_dom"/>
</dbReference>
<dbReference type="Pfam" id="PF07695">
    <property type="entry name" value="7TMR-DISM_7TM"/>
    <property type="match status" value="1"/>
</dbReference>
<feature type="domain" description="Histidine kinase" evidence="11">
    <location>
        <begin position="463"/>
        <end position="680"/>
    </location>
</feature>
<feature type="domain" description="Histidine kinase" evidence="11">
    <location>
        <begin position="955"/>
        <end position="1053"/>
    </location>
</feature>
<dbReference type="SUPFAM" id="SSF52172">
    <property type="entry name" value="CheY-like"/>
    <property type="match status" value="1"/>
</dbReference>
<dbReference type="CDD" id="cd17574">
    <property type="entry name" value="REC_OmpR"/>
    <property type="match status" value="1"/>
</dbReference>
<comment type="caution">
    <text evidence="13">The sequence shown here is derived from an EMBL/GenBank/DDBJ whole genome shotgun (WGS) entry which is preliminary data.</text>
</comment>
<dbReference type="InterPro" id="IPR005467">
    <property type="entry name" value="His_kinase_dom"/>
</dbReference>
<feature type="transmembrane region" description="Helical" evidence="10">
    <location>
        <begin position="363"/>
        <end position="381"/>
    </location>
</feature>
<feature type="transmembrane region" description="Helical" evidence="10">
    <location>
        <begin position="231"/>
        <end position="258"/>
    </location>
</feature>
<dbReference type="SUPFAM" id="SSF55874">
    <property type="entry name" value="ATPase domain of HSP90 chaperone/DNA topoisomerase II/histidine kinase"/>
    <property type="match status" value="2"/>
</dbReference>
<keyword evidence="3 9" id="KW-0597">Phosphoprotein</keyword>
<dbReference type="CDD" id="cd16922">
    <property type="entry name" value="HATPase_EvgS-ArcB-TorS-like"/>
    <property type="match status" value="1"/>
</dbReference>
<evidence type="ECO:0000256" key="5">
    <source>
        <dbReference type="ARBA" id="ARBA00022741"/>
    </source>
</evidence>
<organism evidence="13 14">
    <name type="scientific">Cohnella phaseoli</name>
    <dbReference type="NCBI Taxonomy" id="456490"/>
    <lineage>
        <taxon>Bacteria</taxon>
        <taxon>Bacillati</taxon>
        <taxon>Bacillota</taxon>
        <taxon>Bacilli</taxon>
        <taxon>Bacillales</taxon>
        <taxon>Paenibacillaceae</taxon>
        <taxon>Cohnella</taxon>
    </lineage>
</organism>
<dbReference type="CDD" id="cd00082">
    <property type="entry name" value="HisKA"/>
    <property type="match status" value="1"/>
</dbReference>
<keyword evidence="10" id="KW-0472">Membrane</keyword>
<name>A0A3D9IME9_9BACL</name>
<dbReference type="InterPro" id="IPR036097">
    <property type="entry name" value="HisK_dim/P_sf"/>
</dbReference>
<dbReference type="PANTHER" id="PTHR43047">
    <property type="entry name" value="TWO-COMPONENT HISTIDINE PROTEIN KINASE"/>
    <property type="match status" value="1"/>
</dbReference>
<dbReference type="AlphaFoldDB" id="A0A3D9IME9"/>
<keyword evidence="4" id="KW-0808">Transferase</keyword>
<dbReference type="InterPro" id="IPR036890">
    <property type="entry name" value="HATPase_C_sf"/>
</dbReference>
<feature type="transmembrane region" description="Helical" evidence="10">
    <location>
        <begin position="303"/>
        <end position="321"/>
    </location>
</feature>
<dbReference type="SMART" id="SM00387">
    <property type="entry name" value="HATPase_c"/>
    <property type="match status" value="2"/>
</dbReference>
<dbReference type="SMART" id="SM00448">
    <property type="entry name" value="REC"/>
    <property type="match status" value="1"/>
</dbReference>
<dbReference type="Gene3D" id="3.40.50.2300">
    <property type="match status" value="1"/>
</dbReference>
<dbReference type="PRINTS" id="PR00344">
    <property type="entry name" value="BCTRLSENSOR"/>
</dbReference>
<evidence type="ECO:0000256" key="10">
    <source>
        <dbReference type="SAM" id="Phobius"/>
    </source>
</evidence>
<dbReference type="Proteomes" id="UP000256977">
    <property type="component" value="Unassembled WGS sequence"/>
</dbReference>
<evidence type="ECO:0000256" key="8">
    <source>
        <dbReference type="ARBA" id="ARBA00023012"/>
    </source>
</evidence>
<comment type="catalytic activity">
    <reaction evidence="1">
        <text>ATP + protein L-histidine = ADP + protein N-phospho-L-histidine.</text>
        <dbReference type="EC" id="2.7.13.3"/>
    </reaction>
</comment>
<dbReference type="InterPro" id="IPR003594">
    <property type="entry name" value="HATPase_dom"/>
</dbReference>